<dbReference type="InterPro" id="IPR035919">
    <property type="entry name" value="EAL_sf"/>
</dbReference>
<dbReference type="Gene3D" id="3.30.70.270">
    <property type="match status" value="1"/>
</dbReference>
<proteinExistence type="predicted"/>
<dbReference type="eggNOG" id="COG5001">
    <property type="taxonomic scope" value="Bacteria"/>
</dbReference>
<dbReference type="Pfam" id="PF00563">
    <property type="entry name" value="EAL"/>
    <property type="match status" value="1"/>
</dbReference>
<dbReference type="InterPro" id="IPR000160">
    <property type="entry name" value="GGDEF_dom"/>
</dbReference>
<dbReference type="PROSITE" id="PS50887">
    <property type="entry name" value="GGDEF"/>
    <property type="match status" value="1"/>
</dbReference>
<dbReference type="Gene3D" id="3.30.450.20">
    <property type="entry name" value="PAS domain"/>
    <property type="match status" value="2"/>
</dbReference>
<dbReference type="EMBL" id="CP007806">
    <property type="protein sequence ID" value="AIG28364.1"/>
    <property type="molecule type" value="Genomic_DNA"/>
</dbReference>
<dbReference type="Proteomes" id="UP000005850">
    <property type="component" value="Chromosome"/>
</dbReference>
<evidence type="ECO:0000256" key="1">
    <source>
        <dbReference type="SAM" id="Coils"/>
    </source>
</evidence>
<dbReference type="InterPro" id="IPR035965">
    <property type="entry name" value="PAS-like_dom_sf"/>
</dbReference>
<dbReference type="SUPFAM" id="SSF55781">
    <property type="entry name" value="GAF domain-like"/>
    <property type="match status" value="1"/>
</dbReference>
<dbReference type="CDD" id="cd01948">
    <property type="entry name" value="EAL"/>
    <property type="match status" value="1"/>
</dbReference>
<name>A0A075R921_BRELA</name>
<evidence type="ECO:0000313" key="4">
    <source>
        <dbReference type="EMBL" id="AIG28364.1"/>
    </source>
</evidence>
<dbReference type="Gene3D" id="3.20.20.450">
    <property type="entry name" value="EAL domain"/>
    <property type="match status" value="1"/>
</dbReference>
<gene>
    <name evidence="4" type="primary">cph2</name>
    <name evidence="4" type="ORF">BRLA_c040870</name>
</gene>
<reference evidence="4 5" key="1">
    <citation type="journal article" date="2011" name="J. Bacteriol.">
        <title>Genome sequence of Brevibacillus laterosporus LMG 15441, a pathogen of invertebrates.</title>
        <authorList>
            <person name="Djukic M."/>
            <person name="Poehlein A."/>
            <person name="Thurmer A."/>
            <person name="Daniel R."/>
        </authorList>
    </citation>
    <scope>NUCLEOTIDE SEQUENCE [LARGE SCALE GENOMIC DNA]</scope>
    <source>
        <strain evidence="4 5">LMG 15441</strain>
    </source>
</reference>
<protein>
    <submittedName>
        <fullName evidence="4">Diguanylate cyclase Cph2</fullName>
    </submittedName>
</protein>
<dbReference type="STRING" id="1042163.BRLA_c040870"/>
<dbReference type="PANTHER" id="PTHR44757">
    <property type="entry name" value="DIGUANYLATE CYCLASE DGCP"/>
    <property type="match status" value="1"/>
</dbReference>
<dbReference type="SUPFAM" id="SSF55785">
    <property type="entry name" value="PYP-like sensor domain (PAS domain)"/>
    <property type="match status" value="2"/>
</dbReference>
<dbReference type="InterPro" id="IPR029787">
    <property type="entry name" value="Nucleotide_cyclase"/>
</dbReference>
<dbReference type="Pfam" id="PF00990">
    <property type="entry name" value="GGDEF"/>
    <property type="match status" value="1"/>
</dbReference>
<accession>A0A075R921</accession>
<evidence type="ECO:0000259" key="3">
    <source>
        <dbReference type="PROSITE" id="PS50887"/>
    </source>
</evidence>
<dbReference type="HOGENOM" id="CLU_000445_70_20_9"/>
<feature type="domain" description="EAL" evidence="2">
    <location>
        <begin position="751"/>
        <end position="1005"/>
    </location>
</feature>
<dbReference type="RefSeq" id="WP_003334640.1">
    <property type="nucleotide sequence ID" value="NZ_CP007806.1"/>
</dbReference>
<dbReference type="PANTHER" id="PTHR44757:SF2">
    <property type="entry name" value="BIOFILM ARCHITECTURE MAINTENANCE PROTEIN MBAA"/>
    <property type="match status" value="1"/>
</dbReference>
<evidence type="ECO:0000313" key="5">
    <source>
        <dbReference type="Proteomes" id="UP000005850"/>
    </source>
</evidence>
<dbReference type="SMART" id="SM00052">
    <property type="entry name" value="EAL"/>
    <property type="match status" value="1"/>
</dbReference>
<evidence type="ECO:0000259" key="2">
    <source>
        <dbReference type="PROSITE" id="PS50883"/>
    </source>
</evidence>
<dbReference type="PROSITE" id="PS50883">
    <property type="entry name" value="EAL"/>
    <property type="match status" value="1"/>
</dbReference>
<dbReference type="SUPFAM" id="SSF55073">
    <property type="entry name" value="Nucleotide cyclase"/>
    <property type="match status" value="1"/>
</dbReference>
<dbReference type="SMART" id="SM00267">
    <property type="entry name" value="GGDEF"/>
    <property type="match status" value="1"/>
</dbReference>
<dbReference type="FunFam" id="3.20.20.450:FF:000001">
    <property type="entry name" value="Cyclic di-GMP phosphodiesterase yahA"/>
    <property type="match status" value="1"/>
</dbReference>
<keyword evidence="5" id="KW-1185">Reference proteome</keyword>
<sequence length="1006" mass="114907">MSDRDYDSPQQLRNYERLHTIGEQESQIANLQRSIAQMENKLLELTQQHRRIFETLQTQIFAGKRQEDGSFVLTFSEGKVAEDLGVTTKDVEGKTVIEIFRTDIAPFAQQKFEEAFSGCCVWFEFEQNERFYITQISPLLEGDKVTEIVGTVLDITQSKRVEQKKKLYAQKCKTSLSILPHVLFSFEKREDNQITVTLFEGALTKRFGVGIKEGSLEDVMLPNMVKIIKSHVERAFLQETVDFQISLDNRLYYGHLKPVIIQNCDTNNRKVTEIVGFLTDVTEQKQVEEMLHVVTQGITNKMGEEFFHYLSRSLIDVLEVDYAFIAALHKGKPGRAVTISISDKQAYLENIEYDIAHSPTEEVIKSGEICVVEGVQQIYPLDQSLRFFKAEALMGQLLYDSNGSPMGILAVMSRKPITNPGLIDSMLHLFTSRATAELERKLAEEQLIKNNAILRATHESMMDGMLIVNEWNQIVHYNRKCREMWKIPEHVEQQNNANHWLMYMLSQIKNNHQATALFDLAQVNRLQPDTVEISFYDGRVYEVYSGPIDSSQQHDYGRIWIFKDLTDRKKHEEMMSQKLFYDSLTGLPNRVLFDDRLLLAISQAKRTESMLAVVILDLDCFKVFNDTLGHAAGDRLLQLVAARLADHMREGDTLCRLVGDEFQFIFPEISSLQDVAQLSQELLDKIALPFEMEGQSLTMTCSIGISLYPNDGTTQLELVKNAKAALYRSKEKGGNIYQLYTPAMTQSAFQKLTLMQDLRYAIDRNELFLQYQPRFDLSSGELIGMEALVRWQHPKLGLISPGDFIPLAEEMGFIVTLDEYVLKAACIQNKKWQQAGLKPVRVAVNISPVEFQQRNLVATIAKVLQETNLAPEYLEVEITEGVTMHKVETAITTLHELKELGIHLSIDDFGTGYSSLSYLKKFPVDTLKIDRSFIRDITVDPDDAEIVSYIIALARSLKLNVIAEGVETEEQKSFLTEKQCYEMQGFYFSPPLHTNEFANLLENVSK</sequence>
<feature type="domain" description="GGDEF" evidence="3">
    <location>
        <begin position="609"/>
        <end position="742"/>
    </location>
</feature>
<keyword evidence="1" id="KW-0175">Coiled coil</keyword>
<feature type="coiled-coil region" evidence="1">
    <location>
        <begin position="21"/>
        <end position="55"/>
    </location>
</feature>
<dbReference type="NCBIfam" id="TIGR00254">
    <property type="entry name" value="GGDEF"/>
    <property type="match status" value="1"/>
</dbReference>
<dbReference type="CDD" id="cd01949">
    <property type="entry name" value="GGDEF"/>
    <property type="match status" value="1"/>
</dbReference>
<dbReference type="InterPro" id="IPR001633">
    <property type="entry name" value="EAL_dom"/>
</dbReference>
<dbReference type="AlphaFoldDB" id="A0A075R921"/>
<dbReference type="InterPro" id="IPR052155">
    <property type="entry name" value="Biofilm_reg_signaling"/>
</dbReference>
<dbReference type="KEGG" id="blr:BRLA_c040870"/>
<dbReference type="SUPFAM" id="SSF141868">
    <property type="entry name" value="EAL domain-like"/>
    <property type="match status" value="1"/>
</dbReference>
<dbReference type="Pfam" id="PF12860">
    <property type="entry name" value="PAS_7"/>
    <property type="match status" value="1"/>
</dbReference>
<dbReference type="InterPro" id="IPR043128">
    <property type="entry name" value="Rev_trsase/Diguanyl_cyclase"/>
</dbReference>
<organism evidence="4 5">
    <name type="scientific">Brevibacillus laterosporus LMG 15441</name>
    <dbReference type="NCBI Taxonomy" id="1042163"/>
    <lineage>
        <taxon>Bacteria</taxon>
        <taxon>Bacillati</taxon>
        <taxon>Bacillota</taxon>
        <taxon>Bacilli</taxon>
        <taxon>Bacillales</taxon>
        <taxon>Paenibacillaceae</taxon>
        <taxon>Brevibacillus</taxon>
    </lineage>
</organism>